<dbReference type="InterPro" id="IPR018159">
    <property type="entry name" value="Spectrin/alpha-actinin"/>
</dbReference>
<feature type="region of interest" description="Disordered" evidence="11">
    <location>
        <begin position="2028"/>
        <end position="2069"/>
    </location>
</feature>
<evidence type="ECO:0000259" key="12">
    <source>
        <dbReference type="PROSITE" id="PS51049"/>
    </source>
</evidence>
<comment type="subcellular location">
    <subcellularLocation>
        <location evidence="8">Nucleus outer membrane</location>
        <topology evidence="8">Single-pass type IV membrane protein</topology>
    </subcellularLocation>
</comment>
<keyword evidence="14" id="KW-1185">Reference proteome</keyword>
<keyword evidence="5" id="KW-1133">Transmembrane helix</keyword>
<keyword evidence="3 9" id="KW-0812">Transmembrane</keyword>
<dbReference type="PANTHER" id="PTHR14514">
    <property type="entry name" value="PKA ANCHORING PROTEIN"/>
    <property type="match status" value="1"/>
</dbReference>
<evidence type="ECO:0000256" key="9">
    <source>
        <dbReference type="PROSITE-ProRule" id="PRU00385"/>
    </source>
</evidence>
<dbReference type="SUPFAM" id="SSF46966">
    <property type="entry name" value="Spectrin repeat"/>
    <property type="match status" value="8"/>
</dbReference>
<evidence type="ECO:0000256" key="7">
    <source>
        <dbReference type="ARBA" id="ARBA00023242"/>
    </source>
</evidence>
<dbReference type="PROSITE" id="PS51049">
    <property type="entry name" value="KASH"/>
    <property type="match status" value="1"/>
</dbReference>
<feature type="topological domain" description="Perinuclear space" evidence="9">
    <location>
        <begin position="4306"/>
        <end position="4335"/>
    </location>
</feature>
<gene>
    <name evidence="13" type="primary">Syne2</name>
    <name evidence="13" type="ORF">N1851_006967</name>
</gene>
<dbReference type="Pfam" id="PF10541">
    <property type="entry name" value="KASH"/>
    <property type="match status" value="1"/>
</dbReference>
<feature type="compositionally biased region" description="Polar residues" evidence="11">
    <location>
        <begin position="84"/>
        <end position="97"/>
    </location>
</feature>
<dbReference type="CDD" id="cd00176">
    <property type="entry name" value="SPEC"/>
    <property type="match status" value="2"/>
</dbReference>
<reference evidence="13" key="1">
    <citation type="journal article" date="2023" name="Front. Mar. Sci.">
        <title>A new Merluccius polli reference genome to investigate the effects of global change in West African waters.</title>
        <authorList>
            <person name="Mateo J.L."/>
            <person name="Blanco-Fernandez C."/>
            <person name="Garcia-Vazquez E."/>
            <person name="Machado-Schiaffino G."/>
        </authorList>
    </citation>
    <scope>NUCLEOTIDE SEQUENCE</scope>
    <source>
        <strain evidence="13">C29</strain>
        <tissue evidence="13">Fin</tissue>
    </source>
</reference>
<comment type="similarity">
    <text evidence="1">Belongs to the nesprin family.</text>
</comment>
<evidence type="ECO:0000256" key="6">
    <source>
        <dbReference type="ARBA" id="ARBA00023136"/>
    </source>
</evidence>
<organism evidence="13 14">
    <name type="scientific">Merluccius polli</name>
    <name type="common">Benguela hake</name>
    <name type="synonym">Merluccius cadenati</name>
    <dbReference type="NCBI Taxonomy" id="89951"/>
    <lineage>
        <taxon>Eukaryota</taxon>
        <taxon>Metazoa</taxon>
        <taxon>Chordata</taxon>
        <taxon>Craniata</taxon>
        <taxon>Vertebrata</taxon>
        <taxon>Euteleostomi</taxon>
        <taxon>Actinopterygii</taxon>
        <taxon>Neopterygii</taxon>
        <taxon>Teleostei</taxon>
        <taxon>Neoteleostei</taxon>
        <taxon>Acanthomorphata</taxon>
        <taxon>Zeiogadaria</taxon>
        <taxon>Gadariae</taxon>
        <taxon>Gadiformes</taxon>
        <taxon>Gadoidei</taxon>
        <taxon>Merlucciidae</taxon>
        <taxon>Merluccius</taxon>
    </lineage>
</organism>
<evidence type="ECO:0000256" key="8">
    <source>
        <dbReference type="ARBA" id="ARBA00046312"/>
    </source>
</evidence>
<feature type="region of interest" description="Disordered" evidence="11">
    <location>
        <begin position="74"/>
        <end position="108"/>
    </location>
</feature>
<evidence type="ECO:0000256" key="3">
    <source>
        <dbReference type="ARBA" id="ARBA00022692"/>
    </source>
</evidence>
<feature type="region of interest" description="Disordered" evidence="11">
    <location>
        <begin position="183"/>
        <end position="205"/>
    </location>
</feature>
<comment type="caution">
    <text evidence="13">The sequence shown here is derived from an EMBL/GenBank/DDBJ whole genome shotgun (WGS) entry which is preliminary data.</text>
</comment>
<feature type="domain" description="KASH" evidence="12">
    <location>
        <begin position="4276"/>
        <end position="4335"/>
    </location>
</feature>
<feature type="compositionally biased region" description="Polar residues" evidence="11">
    <location>
        <begin position="19"/>
        <end position="34"/>
    </location>
</feature>
<dbReference type="FunFam" id="1.20.58.60:FF:000157">
    <property type="entry name" value="Nesprin-1 isoform 1"/>
    <property type="match status" value="1"/>
</dbReference>
<evidence type="ECO:0000256" key="5">
    <source>
        <dbReference type="ARBA" id="ARBA00022989"/>
    </source>
</evidence>
<feature type="region of interest" description="Disordered" evidence="11">
    <location>
        <begin position="1"/>
        <end position="34"/>
    </location>
</feature>
<evidence type="ECO:0000256" key="1">
    <source>
        <dbReference type="ARBA" id="ARBA00008619"/>
    </source>
</evidence>
<name>A0AA47N4J7_MERPO</name>
<feature type="compositionally biased region" description="Basic and acidic residues" evidence="11">
    <location>
        <begin position="2635"/>
        <end position="2669"/>
    </location>
</feature>
<feature type="compositionally biased region" description="Polar residues" evidence="11">
    <location>
        <begin position="1"/>
        <end position="10"/>
    </location>
</feature>
<proteinExistence type="inferred from homology"/>
<evidence type="ECO:0000256" key="10">
    <source>
        <dbReference type="SAM" id="Coils"/>
    </source>
</evidence>
<sequence length="4335" mass="487718">MGNFDQNLKGTINAEAPSQPFSPQGHTPSGLTMSQQADMSTHNTLSILNSKPPKFTEHEESKIRDLCGAIDVSSLNDEPGAHRTTATVQRSKWQSNQTHHRPDPDSVDLMLPAVTESQNTESGSDRPPGNPGSEHAALAHAVLCRAGSASALSSSALQWVNFKEGKVGQVHQELMDAGWTSQLSSSELDGQPQEGTAGPSESPRHLSTMQDILSDIQGMVERSVIINRTQHMDLTCLKSCTGESEIHLTRTISRALGCRYQPAQLNVSAMVKQLEEAEEYRRCVQEQVADMKCVSTCGVSHDLEALRTTEERWSLALLDAAATVQVKAAQLDQVTQYHKQMEDIRSFLERLAGEMEMLSLDVLGSSSIQAEKISALLETMDQKKNMIRELLRSSSELSPHLREAESSGALLAQLGYLQEEWRLLEGTFKRALRHASASSSQSSHLLKMAQDLQARVTTLQKSCVDLQSFKESHGSPCNQTLLLTCLTADLKIYNQLYLHIQSQFDALCHFSLGQIEKKEMGCVLQKLQCSLNITMRQFEGLPPNICEIPLPKVIKELEDLVTWAKHAEHHIAIAEMLALFPEEAHIQVAEMQKLRSDTLSKQLQFKSVVFDVDKNNSDDVLNSRKIVEDLYEAIDDSSAHVLENMERSLQEREHLFHKLTSVDTWLADSHISRNSCMRIKNASKAEMLELEIQLGVHKLATDKIEYQIAQVDILIENCMKTAIELSPAESRYLINRLSGLWTEFDGLVAHERVSSWELEELIHERTSSNEELASIQASLTQISADLECQSFPLTVEALSAAKHMTHMLMEHQFQVQELQHCQEDKRRSLLCDIGELQDRCKTLTVHATEQEKYFHLLKEMEKSRDIAEGQIQCSRVKAASLGERFRLCQTLLVELPLVKTQCQEVADQLEAIAQNLNPSQLNSERQRIQHMVETLVAWEHAVKENIQNLESRLLEGLHLCTELPAMMDHVRRTRKELFKVEPVNPEEKTIDAALQRCWVIWRNLESWMRVMEALGQKEKCNLRTHEELNSLTDACKHDCHSQMENLAHAREALKDYHWAAQGAIAFLHNAEATFLSAPGGFLDCTEEQRQTQQALASLEDVLQAHITHLMELVPHQPCLSIQKTEQLHIGVLSHLLVGRATLEAQAQLRLEALERCARTQQSHWMCHEHIRQLLSSFEASLSECASERVISSGQCDAQQNRAKALMGELHCLAGQLEDLRAGCPLQGCGAGKDGELSALWRRWASLCRGVGLLLAHSEQRGAEWKDVTTSMEQCCSSLDSLRAELPDSSTVATITQGDPNKTLYWAEIHQVGLEQEQQSLASLEHRLEHALSLSGPQDPGSSVPLGQKLVKVQQSVRSLTEQNMLVVRAALTEEKVMRRFQEEIREVEEQVEDVLLPLKSCFNLQQEEMGHVKDARQALSLQRAKLHSVREELCSRYREVPADIGRLLSEAQCAVQRAEEKLLERSDPFLKLSSSALEVSYALEGLKTLLDTRSPSFPEAQDTLKRVWDELDMWHSRLSLLENEAQDLAEERPQQGLLLMDRLSRPLQLYQDTAWLTEQRTAFLARIPAFLQEFEDILHSATCWLGDAQSWISTPCTYSTARSLHSHAKSLQLVLEDSERIRATLRDLGPVVQEISTVWDTRKLEERLAWTEGQVNGMQHNVCNPMEQLLHTATEIDAMELEVKTMEKNGMRIRTILSSMSGTNMSEAERLHSRQVVLDNLQSMQKTLEEIERCKEELDLPGGAVYSLTVFPRAEQVLKSLQELQQLLTQRDAWQESKDTTEEEVEEGVLREDTVDLTVGSSEQTCWDGSPPGMPCKDPEEATIKLEDMETDADSVQCPGEADDVPGTQPLQEELATGSLACRQPWPEAETSLTTTAWARSKSGKETGLSLTIAGSRLVSNTETGPVIMVTTPEAQAACVTLEHQSNSVMVSDERGNISHIDDRRECVDLQESLTAEATKFVATKNTNPLTPGGPSVSTSWNRNEQLAEPITSHQDLVAQEEIVDHRADIEIRPTLGSIVEVEDITNTQNHNAMQDHTSRMVNDDTEEEAEAEEAEEAEEEDEQKRHAVSAEISQKLTAVISTGNGEDLEQVGMGHTDSLLWLVEVFDIGQNEPHPTLKTVPSLEWLEGPSGMAPEEKAEQLRVSHSFLRGLACFLNLGEERMKTWQTSHGQRQHFLSKSKKFMQVLRTQLAFVQHVFQREPEAPEGQEEAEWARLEIRAKALLQHALEQEVTSQSTLKASSEWEGGRGRMGALLEELDALVSAGQPEGEDREELYSVEHVQTRLQACQRVLVQLEHSRATLGCLLDQGKLLLLPPPAGATCSASVGPTGGALELQWWSIHRRTEQEIGRCQDIQQSWARLQSESQSLGEWLAGVRGQLMTWCNLADSAAGAKENDVHSHLTQLLDFSMEVEARAAQKASIVREGALLLGLREADSPWLRGLLSALEVTWSQHISDLGKAQERLQELLVACWPPLELLSDLRGWLQKVEARLGEERVKAFQATHATQLAGTLQHLQELKVGVACGQVLLDFLWQSGPQKASQADICAFSGERTVFAETLGELSSSWMCLQGELMSQIRVAEDMHHTCAQRERRLGRLRDALTCQAAEVEQWRRPICQTEAHKALLECQELQAIRVDEGGDPRQEPVPEQEKEPEREQEKEQEKEQEQGHPSDSVFAGQIECATHAFVALTQKVEALRPALQHILDEWSQLETDLREVSLHTARLHCALQQQLCTPAFSPKQVRQHLEELQRLQEDAGKGGDLCAAVDQSYQSLEGKVNDVTAKLIRERVEGEQGRWKEVRLELLQGIQKTDRVLALWQGYVQHHDSCTLGLRHARHQWEELSGVPPTPHQNTQPLADSAEDFIKDLQRSSGDLVVAAQPLMALQEPLAANQIQSEVAMLSRDILLVVQAVSRENARRQEDLEVHQRLCLGLEELELKTQNPLNGLTTGAHDLESAQKRLQDLNALCLPLMELSELSGFVQTSRSEADRLGVLWSQWAEGMTHTSDIYREMTAMTYSSLSFQQKSDRLAIIQKAVEEALQTRDPGSSSSLLKRMAAHQRVRLELASGQWLLRALLHDSVGILTNATGEERAELLSNMAGLGESWQHSCVAGAAECRALLKEELTWWRVYKHGSRQLWRVLRSADPQTDPASVTPCTVERLRCSSGGFKKLEEILAKHGTVYRQTVEAGGRLCASTATESTDHEQLLQELRSLEEAWEQTRTLLGRRTALVNTVLQDWSLFGDWLVISGRELEELKSSLERPLGSADPEEVERLIRESEVSLGRARGALSELDAVKTDLWRCVAAGDTALLERQLELLHEQWEELCHKVSSRRQEITDRLNAWTIFDDKNKEMCDWLTRMEGKVLHHDGEVLGIQEMVEKLKKDCMEEMNLFSENKTQLEQLGQQMLHASAQEARHNQVHSSLREVDQRWHELFHHIDTRVKKLKETLTTVQQLDRSMSSLRSWLCSVEAQLYSPVTYSVCHRQEIQRRLAENQELQRDIEQHMEGVASVLSLCGDMVLQGDEDPAGEGDSLLETSRSLDRRWRDVCSMALDRRLRIEETWRLWCKFLDDYSRFEDWLKIAEGMAAKPNSTDVLYTVAKEELKKFESFQRQVNERLTQLELVNSQYRRLARENRTDRASHLKAMVHRGNRRWDSLHRRVAAILRRLKHFTGQREDFESTRESMLVWLTELDLQLTNVEHFSQSDVHHKIEQLNGFQKEITLNTERIDGLIVFGEGLIQKSSPLDAVAIEEELEELHAYCQEVFSRLVRFHQRLCTPAEEPELFYSSSVLLEESLELIGRPWLGRGSLPATPTHLLTFPLERSGRGTPVSVDSLPLEWDHTGDVGGSSTHEEEEEHEEHKEEEEEEEEEEGMYFSMLSDLESSESEEEYVEVAGEWALEGSLSAPSRSMVVEAQSPHWQMAVEDTLERPAALLTSTPQKHSYLRLMSESSGSMEDIKRISVILDGEEQLEEATPVGLASTYTQPAVTERPVVALQVQSRIRPAAAAPQTPRSHMTSDLVDEVTSWLGQVVPELEQLQRSDPATSIQDLEARVKRLKEMQQEFAGYQSVVVEAGGPEGAGEAVDGSLLEELKRGWGHTGPGLREWENSLRANLMHCQDFHRALHSLLLWLAQAERRRHTVDISQSHASLRSLQRHHYTLSALQADLRSRQAELRSLQALWSQLQPRGGHSEEGDEAREKLHVTASKLRSLLRHVAQDLSLLRQRLDCESALSSSAEGGGRGGGGGQGTLAASPQEGDGSKQRSSRRERKGDAPPASPPGRSFFCRVLRVALPLHLLLLLLLALCCLLPRPASDPGCSLTNSLGRSFYPMLRYTHGPPPT</sequence>
<accession>A0AA47N4J7</accession>
<dbReference type="Pfam" id="PF25035">
    <property type="entry name" value="SYNE1"/>
    <property type="match status" value="1"/>
</dbReference>
<dbReference type="SMART" id="SM00150">
    <property type="entry name" value="SPEC"/>
    <property type="match status" value="6"/>
</dbReference>
<feature type="region of interest" description="Disordered" evidence="11">
    <location>
        <begin position="3826"/>
        <end position="3867"/>
    </location>
</feature>
<feature type="region of interest" description="Disordered" evidence="11">
    <location>
        <begin position="2635"/>
        <end position="2671"/>
    </location>
</feature>
<feature type="coiled-coil region" evidence="10">
    <location>
        <begin position="1370"/>
        <end position="1432"/>
    </location>
</feature>
<dbReference type="GO" id="GO:0005640">
    <property type="term" value="C:nuclear outer membrane"/>
    <property type="evidence" value="ECO:0007669"/>
    <property type="project" value="UniProtKB-SubCell"/>
</dbReference>
<dbReference type="InterPro" id="IPR056887">
    <property type="entry name" value="SYNE1/2_dom"/>
</dbReference>
<keyword evidence="2" id="KW-0597">Phosphoprotein</keyword>
<dbReference type="PANTHER" id="PTHR14514:SF4">
    <property type="entry name" value="NESPRIN-2"/>
    <property type="match status" value="1"/>
</dbReference>
<feature type="compositionally biased region" description="Acidic residues" evidence="11">
    <location>
        <begin position="3848"/>
        <end position="3867"/>
    </location>
</feature>
<keyword evidence="10" id="KW-0175">Coiled coil</keyword>
<keyword evidence="4" id="KW-0677">Repeat</keyword>
<keyword evidence="7" id="KW-0539">Nucleus</keyword>
<evidence type="ECO:0000256" key="2">
    <source>
        <dbReference type="ARBA" id="ARBA00022553"/>
    </source>
</evidence>
<evidence type="ECO:0000313" key="14">
    <source>
        <dbReference type="Proteomes" id="UP001174136"/>
    </source>
</evidence>
<feature type="topological domain" description="Cytoplasmic" evidence="9">
    <location>
        <begin position="1"/>
        <end position="4284"/>
    </location>
</feature>
<evidence type="ECO:0000256" key="4">
    <source>
        <dbReference type="ARBA" id="ARBA00022737"/>
    </source>
</evidence>
<feature type="compositionally biased region" description="Acidic residues" evidence="11">
    <location>
        <begin position="2044"/>
        <end position="2062"/>
    </location>
</feature>
<evidence type="ECO:0000313" key="13">
    <source>
        <dbReference type="EMBL" id="KAK0151729.1"/>
    </source>
</evidence>
<evidence type="ECO:0000256" key="11">
    <source>
        <dbReference type="SAM" id="MobiDB-lite"/>
    </source>
</evidence>
<dbReference type="Gene3D" id="1.20.58.60">
    <property type="match status" value="7"/>
</dbReference>
<dbReference type="InterPro" id="IPR012315">
    <property type="entry name" value="KASH"/>
</dbReference>
<dbReference type="SMART" id="SM01249">
    <property type="entry name" value="KASH"/>
    <property type="match status" value="1"/>
</dbReference>
<protein>
    <submittedName>
        <fullName evidence="13">Nesprin-2</fullName>
    </submittedName>
</protein>
<keyword evidence="6 9" id="KW-0472">Membrane</keyword>
<feature type="compositionally biased region" description="Gly residues" evidence="11">
    <location>
        <begin position="4232"/>
        <end position="4243"/>
    </location>
</feature>
<dbReference type="Proteomes" id="UP001174136">
    <property type="component" value="Unassembled WGS sequence"/>
</dbReference>
<dbReference type="EMBL" id="JAOPHQ010001172">
    <property type="protein sequence ID" value="KAK0151729.1"/>
    <property type="molecule type" value="Genomic_DNA"/>
</dbReference>
<feature type="region of interest" description="Disordered" evidence="11">
    <location>
        <begin position="4228"/>
        <end position="4273"/>
    </location>
</feature>